<gene>
    <name evidence="3" type="ORF">HannXRQ_Chr13g0398671</name>
    <name evidence="2" type="ORF">HanXRQr2_Chr13g0583111</name>
</gene>
<dbReference type="EMBL" id="CM007902">
    <property type="protein sequence ID" value="OTG01126.1"/>
    <property type="molecule type" value="Genomic_DNA"/>
</dbReference>
<feature type="compositionally biased region" description="Basic and acidic residues" evidence="1">
    <location>
        <begin position="183"/>
        <end position="194"/>
    </location>
</feature>
<dbReference type="InParanoid" id="A0A251SS71"/>
<keyword evidence="4" id="KW-1185">Reference proteome</keyword>
<reference evidence="3" key="2">
    <citation type="submission" date="2017-02" db="EMBL/GenBank/DDBJ databases">
        <title>Sunflower complete genome.</title>
        <authorList>
            <person name="Langlade N."/>
            <person name="Munos S."/>
        </authorList>
    </citation>
    <scope>NUCLEOTIDE SEQUENCE [LARGE SCALE GENOMIC DNA]</scope>
    <source>
        <tissue evidence="3">Leaves</tissue>
    </source>
</reference>
<reference evidence="2" key="3">
    <citation type="submission" date="2020-06" db="EMBL/GenBank/DDBJ databases">
        <title>Helianthus annuus Genome sequencing and assembly Release 2.</title>
        <authorList>
            <person name="Gouzy J."/>
            <person name="Langlade N."/>
            <person name="Munos S."/>
        </authorList>
    </citation>
    <scope>NUCLEOTIDE SEQUENCE</scope>
    <source>
        <tissue evidence="2">Leaves</tissue>
    </source>
</reference>
<feature type="region of interest" description="Disordered" evidence="1">
    <location>
        <begin position="1"/>
        <end position="32"/>
    </location>
</feature>
<dbReference type="Gramene" id="mRNA:HanXRQr2_Chr13g0583111">
    <property type="protein sequence ID" value="mRNA:HanXRQr2_Chr13g0583111"/>
    <property type="gene ID" value="HanXRQr2_Chr13g0583111"/>
</dbReference>
<dbReference type="EMBL" id="MNCJ02000328">
    <property type="protein sequence ID" value="KAF5772944.1"/>
    <property type="molecule type" value="Genomic_DNA"/>
</dbReference>
<dbReference type="PANTHER" id="PTHR35722:SF1">
    <property type="entry name" value="MAL D 1-ASSOCIATED PROTEIN"/>
    <property type="match status" value="1"/>
</dbReference>
<feature type="region of interest" description="Disordered" evidence="1">
    <location>
        <begin position="182"/>
        <end position="203"/>
    </location>
</feature>
<protein>
    <recommendedName>
        <fullName evidence="5">Mal d 1-associated protein</fullName>
    </recommendedName>
</protein>
<evidence type="ECO:0000313" key="2">
    <source>
        <dbReference type="EMBL" id="KAF5772944.1"/>
    </source>
</evidence>
<dbReference type="InterPro" id="IPR053346">
    <property type="entry name" value="Fra_a_1-associated"/>
</dbReference>
<evidence type="ECO:0000256" key="1">
    <source>
        <dbReference type="SAM" id="MobiDB-lite"/>
    </source>
</evidence>
<name>A0A251SS71_HELAN</name>
<evidence type="ECO:0000313" key="3">
    <source>
        <dbReference type="EMBL" id="OTG01126.1"/>
    </source>
</evidence>
<dbReference type="FunCoup" id="A0A251SS71">
    <property type="interactions" value="1964"/>
</dbReference>
<proteinExistence type="predicted"/>
<dbReference type="OMA" id="EMRNGFF"/>
<evidence type="ECO:0000313" key="4">
    <source>
        <dbReference type="Proteomes" id="UP000215914"/>
    </source>
</evidence>
<accession>A0A251SS71</accession>
<dbReference type="AlphaFoldDB" id="A0A251SS71"/>
<evidence type="ECO:0008006" key="5">
    <source>
        <dbReference type="Google" id="ProtNLM"/>
    </source>
</evidence>
<sequence length="203" mass="22807">MCEKKQTMGWVWNEDDDDHQNSGEINEFHDLNGGSEARCSTRKIISSQCSTEEVEPGKFIKKCEKTEQLLKDCVGRPSEVVQSNKEYTEEDVTEQVTKGSLPMQSSPFNFPGLRSDVEAIERDLFGNMDRFFEAAEDMTKGLFGMFGSPHLYDGDSKSFFGFPRVFDGDSKPTFKRSVPIESEPSKVVKPDGHVDLSGLARDV</sequence>
<dbReference type="OrthoDB" id="1914474at2759"/>
<organism evidence="3 4">
    <name type="scientific">Helianthus annuus</name>
    <name type="common">Common sunflower</name>
    <dbReference type="NCBI Taxonomy" id="4232"/>
    <lineage>
        <taxon>Eukaryota</taxon>
        <taxon>Viridiplantae</taxon>
        <taxon>Streptophyta</taxon>
        <taxon>Embryophyta</taxon>
        <taxon>Tracheophyta</taxon>
        <taxon>Spermatophyta</taxon>
        <taxon>Magnoliopsida</taxon>
        <taxon>eudicotyledons</taxon>
        <taxon>Gunneridae</taxon>
        <taxon>Pentapetalae</taxon>
        <taxon>asterids</taxon>
        <taxon>campanulids</taxon>
        <taxon>Asterales</taxon>
        <taxon>Asteraceae</taxon>
        <taxon>Asteroideae</taxon>
        <taxon>Heliantheae alliance</taxon>
        <taxon>Heliantheae</taxon>
        <taxon>Helianthus</taxon>
    </lineage>
</organism>
<dbReference type="PANTHER" id="PTHR35722">
    <property type="entry name" value="MAL D 1-ASSOCIATED PROTEIN"/>
    <property type="match status" value="1"/>
</dbReference>
<dbReference type="Proteomes" id="UP000215914">
    <property type="component" value="Chromosome 13"/>
</dbReference>
<reference evidence="2 4" key="1">
    <citation type="journal article" date="2017" name="Nature">
        <title>The sunflower genome provides insights into oil metabolism, flowering and Asterid evolution.</title>
        <authorList>
            <person name="Badouin H."/>
            <person name="Gouzy J."/>
            <person name="Grassa C.J."/>
            <person name="Murat F."/>
            <person name="Staton S.E."/>
            <person name="Cottret L."/>
            <person name="Lelandais-Briere C."/>
            <person name="Owens G.L."/>
            <person name="Carrere S."/>
            <person name="Mayjonade B."/>
            <person name="Legrand L."/>
            <person name="Gill N."/>
            <person name="Kane N.C."/>
            <person name="Bowers J.E."/>
            <person name="Hubner S."/>
            <person name="Bellec A."/>
            <person name="Berard A."/>
            <person name="Berges H."/>
            <person name="Blanchet N."/>
            <person name="Boniface M.C."/>
            <person name="Brunel D."/>
            <person name="Catrice O."/>
            <person name="Chaidir N."/>
            <person name="Claudel C."/>
            <person name="Donnadieu C."/>
            <person name="Faraut T."/>
            <person name="Fievet G."/>
            <person name="Helmstetter N."/>
            <person name="King M."/>
            <person name="Knapp S.J."/>
            <person name="Lai Z."/>
            <person name="Le Paslier M.C."/>
            <person name="Lippi Y."/>
            <person name="Lorenzon L."/>
            <person name="Mandel J.R."/>
            <person name="Marage G."/>
            <person name="Marchand G."/>
            <person name="Marquand E."/>
            <person name="Bret-Mestries E."/>
            <person name="Morien E."/>
            <person name="Nambeesan S."/>
            <person name="Nguyen T."/>
            <person name="Pegot-Espagnet P."/>
            <person name="Pouilly N."/>
            <person name="Raftis F."/>
            <person name="Sallet E."/>
            <person name="Schiex T."/>
            <person name="Thomas J."/>
            <person name="Vandecasteele C."/>
            <person name="Vares D."/>
            <person name="Vear F."/>
            <person name="Vautrin S."/>
            <person name="Crespi M."/>
            <person name="Mangin B."/>
            <person name="Burke J.M."/>
            <person name="Salse J."/>
            <person name="Munos S."/>
            <person name="Vincourt P."/>
            <person name="Rieseberg L.H."/>
            <person name="Langlade N.B."/>
        </authorList>
    </citation>
    <scope>NUCLEOTIDE SEQUENCE [LARGE SCALE GENOMIC DNA]</scope>
    <source>
        <strain evidence="4">cv. SF193</strain>
        <tissue evidence="2">Leaves</tissue>
    </source>
</reference>